<protein>
    <submittedName>
        <fullName evidence="1">Uncharacterized protein</fullName>
    </submittedName>
</protein>
<keyword evidence="2" id="KW-1185">Reference proteome</keyword>
<evidence type="ECO:0000313" key="1">
    <source>
        <dbReference type="EMBL" id="KAF9642750.1"/>
    </source>
</evidence>
<proteinExistence type="predicted"/>
<evidence type="ECO:0000313" key="2">
    <source>
        <dbReference type="Proteomes" id="UP000886501"/>
    </source>
</evidence>
<dbReference type="EMBL" id="MU118366">
    <property type="protein sequence ID" value="KAF9642750.1"/>
    <property type="molecule type" value="Genomic_DNA"/>
</dbReference>
<reference evidence="1" key="1">
    <citation type="submission" date="2019-10" db="EMBL/GenBank/DDBJ databases">
        <authorList>
            <consortium name="DOE Joint Genome Institute"/>
            <person name="Kuo A."/>
            <person name="Miyauchi S."/>
            <person name="Kiss E."/>
            <person name="Drula E."/>
            <person name="Kohler A."/>
            <person name="Sanchez-Garcia M."/>
            <person name="Andreopoulos B."/>
            <person name="Barry K.W."/>
            <person name="Bonito G."/>
            <person name="Buee M."/>
            <person name="Carver A."/>
            <person name="Chen C."/>
            <person name="Cichocki N."/>
            <person name="Clum A."/>
            <person name="Culley D."/>
            <person name="Crous P.W."/>
            <person name="Fauchery L."/>
            <person name="Girlanda M."/>
            <person name="Hayes R."/>
            <person name="Keri Z."/>
            <person name="Labutti K."/>
            <person name="Lipzen A."/>
            <person name="Lombard V."/>
            <person name="Magnuson J."/>
            <person name="Maillard F."/>
            <person name="Morin E."/>
            <person name="Murat C."/>
            <person name="Nolan M."/>
            <person name="Ohm R."/>
            <person name="Pangilinan J."/>
            <person name="Pereira M."/>
            <person name="Perotto S."/>
            <person name="Peter M."/>
            <person name="Riley R."/>
            <person name="Sitrit Y."/>
            <person name="Stielow B."/>
            <person name="Szollosi G."/>
            <person name="Zifcakova L."/>
            <person name="Stursova M."/>
            <person name="Spatafora J.W."/>
            <person name="Tedersoo L."/>
            <person name="Vaario L.-M."/>
            <person name="Yamada A."/>
            <person name="Yan M."/>
            <person name="Wang P."/>
            <person name="Xu J."/>
            <person name="Bruns T."/>
            <person name="Baldrian P."/>
            <person name="Vilgalys R."/>
            <person name="Henrissat B."/>
            <person name="Grigoriev I.V."/>
            <person name="Hibbett D."/>
            <person name="Nagy L.G."/>
            <person name="Martin F.M."/>
        </authorList>
    </citation>
    <scope>NUCLEOTIDE SEQUENCE</scope>
    <source>
        <strain evidence="1">P2</strain>
    </source>
</reference>
<accession>A0ACB6Z028</accession>
<sequence>MWDDRRKVGILNDFDLARFADQTDLLSEEGLRGEIPRRYRHEAESFAWSLICLCLATVVNKHGEDFSMHPHPLRRWFEDWRTSRDAKLALHWCDHDHSDTQLSHPN</sequence>
<gene>
    <name evidence="1" type="ORF">BDM02DRAFT_3264353</name>
</gene>
<feature type="non-terminal residue" evidence="1">
    <location>
        <position position="106"/>
    </location>
</feature>
<name>A0ACB6Z028_THEGA</name>
<organism evidence="1 2">
    <name type="scientific">Thelephora ganbajun</name>
    <name type="common">Ganba fungus</name>
    <dbReference type="NCBI Taxonomy" id="370292"/>
    <lineage>
        <taxon>Eukaryota</taxon>
        <taxon>Fungi</taxon>
        <taxon>Dikarya</taxon>
        <taxon>Basidiomycota</taxon>
        <taxon>Agaricomycotina</taxon>
        <taxon>Agaricomycetes</taxon>
        <taxon>Thelephorales</taxon>
        <taxon>Thelephoraceae</taxon>
        <taxon>Thelephora</taxon>
    </lineage>
</organism>
<dbReference type="Proteomes" id="UP000886501">
    <property type="component" value="Unassembled WGS sequence"/>
</dbReference>
<reference evidence="1" key="2">
    <citation type="journal article" date="2020" name="Nat. Commun.">
        <title>Large-scale genome sequencing of mycorrhizal fungi provides insights into the early evolution of symbiotic traits.</title>
        <authorList>
            <person name="Miyauchi S."/>
            <person name="Kiss E."/>
            <person name="Kuo A."/>
            <person name="Drula E."/>
            <person name="Kohler A."/>
            <person name="Sanchez-Garcia M."/>
            <person name="Morin E."/>
            <person name="Andreopoulos B."/>
            <person name="Barry K.W."/>
            <person name="Bonito G."/>
            <person name="Buee M."/>
            <person name="Carver A."/>
            <person name="Chen C."/>
            <person name="Cichocki N."/>
            <person name="Clum A."/>
            <person name="Culley D."/>
            <person name="Crous P.W."/>
            <person name="Fauchery L."/>
            <person name="Girlanda M."/>
            <person name="Hayes R.D."/>
            <person name="Keri Z."/>
            <person name="LaButti K."/>
            <person name="Lipzen A."/>
            <person name="Lombard V."/>
            <person name="Magnuson J."/>
            <person name="Maillard F."/>
            <person name="Murat C."/>
            <person name="Nolan M."/>
            <person name="Ohm R.A."/>
            <person name="Pangilinan J."/>
            <person name="Pereira M.F."/>
            <person name="Perotto S."/>
            <person name="Peter M."/>
            <person name="Pfister S."/>
            <person name="Riley R."/>
            <person name="Sitrit Y."/>
            <person name="Stielow J.B."/>
            <person name="Szollosi G."/>
            <person name="Zifcakova L."/>
            <person name="Stursova M."/>
            <person name="Spatafora J.W."/>
            <person name="Tedersoo L."/>
            <person name="Vaario L.M."/>
            <person name="Yamada A."/>
            <person name="Yan M."/>
            <person name="Wang P."/>
            <person name="Xu J."/>
            <person name="Bruns T."/>
            <person name="Baldrian P."/>
            <person name="Vilgalys R."/>
            <person name="Dunand C."/>
            <person name="Henrissat B."/>
            <person name="Grigoriev I.V."/>
            <person name="Hibbett D."/>
            <person name="Nagy L.G."/>
            <person name="Martin F.M."/>
        </authorList>
    </citation>
    <scope>NUCLEOTIDE SEQUENCE</scope>
    <source>
        <strain evidence="1">P2</strain>
    </source>
</reference>
<comment type="caution">
    <text evidence="1">The sequence shown here is derived from an EMBL/GenBank/DDBJ whole genome shotgun (WGS) entry which is preliminary data.</text>
</comment>